<organism evidence="1">
    <name type="scientific">Anguilla anguilla</name>
    <name type="common">European freshwater eel</name>
    <name type="synonym">Muraena anguilla</name>
    <dbReference type="NCBI Taxonomy" id="7936"/>
    <lineage>
        <taxon>Eukaryota</taxon>
        <taxon>Metazoa</taxon>
        <taxon>Chordata</taxon>
        <taxon>Craniata</taxon>
        <taxon>Vertebrata</taxon>
        <taxon>Euteleostomi</taxon>
        <taxon>Actinopterygii</taxon>
        <taxon>Neopterygii</taxon>
        <taxon>Teleostei</taxon>
        <taxon>Anguilliformes</taxon>
        <taxon>Anguillidae</taxon>
        <taxon>Anguilla</taxon>
    </lineage>
</organism>
<sequence length="25" mass="2927">MCTEFLLATPQEIVVSHYPPPLFFF</sequence>
<evidence type="ECO:0000313" key="1">
    <source>
        <dbReference type="EMBL" id="JAH18765.1"/>
    </source>
</evidence>
<protein>
    <submittedName>
        <fullName evidence="1">Uncharacterized protein</fullName>
    </submittedName>
</protein>
<reference evidence="1" key="2">
    <citation type="journal article" date="2015" name="Fish Shellfish Immunol.">
        <title>Early steps in the European eel (Anguilla anguilla)-Vibrio vulnificus interaction in the gills: Role of the RtxA13 toxin.</title>
        <authorList>
            <person name="Callol A."/>
            <person name="Pajuelo D."/>
            <person name="Ebbesson L."/>
            <person name="Teles M."/>
            <person name="MacKenzie S."/>
            <person name="Amaro C."/>
        </authorList>
    </citation>
    <scope>NUCLEOTIDE SEQUENCE</scope>
</reference>
<accession>A0A0E9QR96</accession>
<proteinExistence type="predicted"/>
<reference evidence="1" key="1">
    <citation type="submission" date="2014-11" db="EMBL/GenBank/DDBJ databases">
        <authorList>
            <person name="Amaro Gonzalez C."/>
        </authorList>
    </citation>
    <scope>NUCLEOTIDE SEQUENCE</scope>
</reference>
<name>A0A0E9QR96_ANGAN</name>
<dbReference type="AlphaFoldDB" id="A0A0E9QR96"/>
<dbReference type="EMBL" id="GBXM01089812">
    <property type="protein sequence ID" value="JAH18765.1"/>
    <property type="molecule type" value="Transcribed_RNA"/>
</dbReference>